<evidence type="ECO:0000313" key="3">
    <source>
        <dbReference type="EMBL" id="GAA4113385.1"/>
    </source>
</evidence>
<dbReference type="PANTHER" id="PTHR14859:SF15">
    <property type="entry name" value="ENDONUCLEASE_EXONUCLEASE_PHOSPHATASE DOMAIN-CONTAINING PROTEIN"/>
    <property type="match status" value="1"/>
</dbReference>
<dbReference type="Gene3D" id="3.60.10.10">
    <property type="entry name" value="Endonuclease/exonuclease/phosphatase"/>
    <property type="match status" value="1"/>
</dbReference>
<dbReference type="Proteomes" id="UP001501495">
    <property type="component" value="Unassembled WGS sequence"/>
</dbReference>
<dbReference type="PANTHER" id="PTHR14859">
    <property type="entry name" value="CALCOFLUOR WHITE HYPERSENSITIVE PROTEIN PRECURSOR"/>
    <property type="match status" value="1"/>
</dbReference>
<proteinExistence type="predicted"/>
<keyword evidence="4" id="KW-1185">Reference proteome</keyword>
<dbReference type="InterPro" id="IPR005135">
    <property type="entry name" value="Endo/exonuclease/phosphatase"/>
</dbReference>
<reference evidence="4" key="1">
    <citation type="journal article" date="2019" name="Int. J. Syst. Evol. Microbiol.">
        <title>The Global Catalogue of Microorganisms (GCM) 10K type strain sequencing project: providing services to taxonomists for standard genome sequencing and annotation.</title>
        <authorList>
            <consortium name="The Broad Institute Genomics Platform"/>
            <consortium name="The Broad Institute Genome Sequencing Center for Infectious Disease"/>
            <person name="Wu L."/>
            <person name="Ma J."/>
        </authorList>
    </citation>
    <scope>NUCLEOTIDE SEQUENCE [LARGE SCALE GENOMIC DNA]</scope>
    <source>
        <strain evidence="4">JCM 16703</strain>
    </source>
</reference>
<evidence type="ECO:0000256" key="1">
    <source>
        <dbReference type="SAM" id="MobiDB-lite"/>
    </source>
</evidence>
<dbReference type="InterPro" id="IPR036691">
    <property type="entry name" value="Endo/exonu/phosph_ase_sf"/>
</dbReference>
<accession>A0ABP7XEW7</accession>
<feature type="domain" description="Endonuclease/exonuclease/phosphatase" evidence="2">
    <location>
        <begin position="104"/>
        <end position="323"/>
    </location>
</feature>
<evidence type="ECO:0000313" key="4">
    <source>
        <dbReference type="Proteomes" id="UP001501495"/>
    </source>
</evidence>
<gene>
    <name evidence="3" type="ORF">GCM10022215_10590</name>
</gene>
<protein>
    <recommendedName>
        <fullName evidence="2">Endonuclease/exonuclease/phosphatase domain-containing protein</fullName>
    </recommendedName>
</protein>
<feature type="compositionally biased region" description="Low complexity" evidence="1">
    <location>
        <begin position="66"/>
        <end position="90"/>
    </location>
</feature>
<sequence length="344" mass="36549">MPDGRRRRWWADPVTALALVIAGLLGLVLFLPDSGPAPVDASTRGGPAAVGTVQEVLPSGPPIAPRAGTLTTRSGATATGGRARPATGRRANTCVAAGPRIAVATFNIHSGFNRAHNRVEIDRIADEIAALQADVVLLQEVDRNRAWNGRIDEPGILAERLSMYYAFAPNVVRPGDSQYGTAVLSKFPIVDLDNTLLPRFPDAQQRGLLRVRIQPYGTTVDVYNTHLEASSAANRLAQARVIRDLLASSTVPTILGGDLNAYPGTDVMATLRTVLSDSWERVGAGAGYTHPAWSPRGRIDYLLYRGDVTPLDSVVVPGAVSDHAAVRGLFQIGSQTAVCLPNLG</sequence>
<comment type="caution">
    <text evidence="3">The sequence shown here is derived from an EMBL/GenBank/DDBJ whole genome shotgun (WGS) entry which is preliminary data.</text>
</comment>
<dbReference type="RefSeq" id="WP_344732204.1">
    <property type="nucleotide sequence ID" value="NZ_BAAAZH010000008.1"/>
</dbReference>
<evidence type="ECO:0000259" key="2">
    <source>
        <dbReference type="Pfam" id="PF03372"/>
    </source>
</evidence>
<organism evidence="3 4">
    <name type="scientific">Nocardioides fonticola</name>
    <dbReference type="NCBI Taxonomy" id="450363"/>
    <lineage>
        <taxon>Bacteria</taxon>
        <taxon>Bacillati</taxon>
        <taxon>Actinomycetota</taxon>
        <taxon>Actinomycetes</taxon>
        <taxon>Propionibacteriales</taxon>
        <taxon>Nocardioidaceae</taxon>
        <taxon>Nocardioides</taxon>
    </lineage>
</organism>
<dbReference type="SUPFAM" id="SSF56219">
    <property type="entry name" value="DNase I-like"/>
    <property type="match status" value="1"/>
</dbReference>
<dbReference type="EMBL" id="BAAAZH010000008">
    <property type="protein sequence ID" value="GAA4113385.1"/>
    <property type="molecule type" value="Genomic_DNA"/>
</dbReference>
<name>A0ABP7XEW7_9ACTN</name>
<feature type="region of interest" description="Disordered" evidence="1">
    <location>
        <begin position="57"/>
        <end position="90"/>
    </location>
</feature>
<dbReference type="InterPro" id="IPR051916">
    <property type="entry name" value="GPI-anchor_lipid_remodeler"/>
</dbReference>
<dbReference type="Pfam" id="PF03372">
    <property type="entry name" value="Exo_endo_phos"/>
    <property type="match status" value="1"/>
</dbReference>